<dbReference type="EMBL" id="ASPP01003070">
    <property type="protein sequence ID" value="ETO33884.1"/>
    <property type="molecule type" value="Genomic_DNA"/>
</dbReference>
<name>X6P759_RETFI</name>
<dbReference type="AlphaFoldDB" id="X6P759"/>
<organism evidence="1 2">
    <name type="scientific">Reticulomyxa filosa</name>
    <dbReference type="NCBI Taxonomy" id="46433"/>
    <lineage>
        <taxon>Eukaryota</taxon>
        <taxon>Sar</taxon>
        <taxon>Rhizaria</taxon>
        <taxon>Retaria</taxon>
        <taxon>Foraminifera</taxon>
        <taxon>Monothalamids</taxon>
        <taxon>Reticulomyxidae</taxon>
        <taxon>Reticulomyxa</taxon>
    </lineage>
</organism>
<evidence type="ECO:0000313" key="1">
    <source>
        <dbReference type="EMBL" id="ETO33884.1"/>
    </source>
</evidence>
<evidence type="ECO:0000313" key="2">
    <source>
        <dbReference type="Proteomes" id="UP000023152"/>
    </source>
</evidence>
<protein>
    <submittedName>
        <fullName evidence="1">Uncharacterized protein</fullName>
    </submittedName>
</protein>
<comment type="caution">
    <text evidence="1">The sequence shown here is derived from an EMBL/GenBank/DDBJ whole genome shotgun (WGS) entry which is preliminary data.</text>
</comment>
<keyword evidence="2" id="KW-1185">Reference proteome</keyword>
<proteinExistence type="predicted"/>
<dbReference type="Proteomes" id="UP000023152">
    <property type="component" value="Unassembled WGS sequence"/>
</dbReference>
<reference evidence="1 2" key="1">
    <citation type="journal article" date="2013" name="Curr. Biol.">
        <title>The Genome of the Foraminiferan Reticulomyxa filosa.</title>
        <authorList>
            <person name="Glockner G."/>
            <person name="Hulsmann N."/>
            <person name="Schleicher M."/>
            <person name="Noegel A.A."/>
            <person name="Eichinger L."/>
            <person name="Gallinger C."/>
            <person name="Pawlowski J."/>
            <person name="Sierra R."/>
            <person name="Euteneuer U."/>
            <person name="Pillet L."/>
            <person name="Moustafa A."/>
            <person name="Platzer M."/>
            <person name="Groth M."/>
            <person name="Szafranski K."/>
            <person name="Schliwa M."/>
        </authorList>
    </citation>
    <scope>NUCLEOTIDE SEQUENCE [LARGE SCALE GENOMIC DNA]</scope>
</reference>
<accession>X6P759</accession>
<sequence length="126" mass="14582">MAVVKAKLVQFAKEKSALYLLERAPAQEAGKPNEIKKSAKARYSQIKPKNCQDVSLFVIIDDIQTTNSQHNPCFADQSIIYKQSVRIVRFNNFFVLNIAYLRNFFAFSKIQFWPNLIVVNKKQHKC</sequence>
<gene>
    <name evidence="1" type="ORF">RFI_03213</name>
</gene>